<dbReference type="InterPro" id="IPR050490">
    <property type="entry name" value="Bact_solute-bd_prot1"/>
</dbReference>
<dbReference type="Pfam" id="PF01547">
    <property type="entry name" value="SBP_bac_1"/>
    <property type="match status" value="1"/>
</dbReference>
<dbReference type="RefSeq" id="WP_249864799.1">
    <property type="nucleotide sequence ID" value="NZ_CP027059.1"/>
</dbReference>
<reference evidence="3" key="2">
    <citation type="journal article" date="2021" name="J Anim Sci Technol">
        <title>Complete genome sequence of Paenibacillus konkukensis sp. nov. SK3146 as a potential probiotic strain.</title>
        <authorList>
            <person name="Jung H.I."/>
            <person name="Park S."/>
            <person name="Niu K.M."/>
            <person name="Lee S.W."/>
            <person name="Kothari D."/>
            <person name="Yi K.J."/>
            <person name="Kim S.K."/>
        </authorList>
    </citation>
    <scope>NUCLEOTIDE SEQUENCE</scope>
    <source>
        <strain evidence="3">SK3146</strain>
    </source>
</reference>
<dbReference type="Gene3D" id="3.40.190.10">
    <property type="entry name" value="Periplasmic binding protein-like II"/>
    <property type="match status" value="2"/>
</dbReference>
<dbReference type="PANTHER" id="PTHR43649">
    <property type="entry name" value="ARABINOSE-BINDING PROTEIN-RELATED"/>
    <property type="match status" value="1"/>
</dbReference>
<gene>
    <name evidence="3" type="primary">msmE_11</name>
    <name evidence="3" type="ORF">SK3146_01843</name>
</gene>
<proteinExistence type="inferred from homology"/>
<dbReference type="InterPro" id="IPR006059">
    <property type="entry name" value="SBP"/>
</dbReference>
<dbReference type="PANTHER" id="PTHR43649:SF29">
    <property type="entry name" value="OSMOPROTECTIVE COMPOUNDS-BINDING PROTEIN GGTB"/>
    <property type="match status" value="1"/>
</dbReference>
<keyword evidence="4" id="KW-1185">Reference proteome</keyword>
<evidence type="ECO:0000256" key="2">
    <source>
        <dbReference type="ARBA" id="ARBA00022448"/>
    </source>
</evidence>
<name>A0ABY4RM11_9BACL</name>
<dbReference type="SUPFAM" id="SSF53850">
    <property type="entry name" value="Periplasmic binding protein-like II"/>
    <property type="match status" value="1"/>
</dbReference>
<protein>
    <submittedName>
        <fullName evidence="3">Multiple sugar-binding protein</fullName>
    </submittedName>
</protein>
<evidence type="ECO:0000313" key="3">
    <source>
        <dbReference type="EMBL" id="UQZ82684.1"/>
    </source>
</evidence>
<dbReference type="Proteomes" id="UP001057134">
    <property type="component" value="Chromosome"/>
</dbReference>
<sequence>MGFASWGKRFLCPLHGILLILTISGCSVLPAQELPVQGNADRGKNTVTLTVWHDWAGQDSTSERFRALLDKFAEDNPEIELRVQSIIRDAYRSRLKTMAAADELPDVFLIWPDSMTREFANAGFIQPIDSLLRQKSEWAGSFMAHSFDSFTVDGKKYSVPMTMSPTSFVFYNQELFDKYEVGVPATWDELLAAIKVFNRNGITPIALGNKSSWVAQSTIFSTLADRVTGTDWFMHVLSQNNARFTDQEFLDALTKMRQLVKAGAFQDNFNYIDNMQMEQMYYRKQAAMFIEGGWAVGNLIDSAPKDVLEHTHLALLPTIPGGKGKPMSTSGVVGNGFAVNSKLEGDKLDAAFRLIYAMASPSAQRQILDSNTLVSYRMEVDRTIAHPLFVELHELMMGVTLLPSYETQLTTAAVETLSDGLQELMKGGSPEILAQKLQNTQASVLGKLR</sequence>
<organism evidence="3 4">
    <name type="scientific">Paenibacillus konkukensis</name>
    <dbReference type="NCBI Taxonomy" id="2020716"/>
    <lineage>
        <taxon>Bacteria</taxon>
        <taxon>Bacillati</taxon>
        <taxon>Bacillota</taxon>
        <taxon>Bacilli</taxon>
        <taxon>Bacillales</taxon>
        <taxon>Paenibacillaceae</taxon>
        <taxon>Paenibacillus</taxon>
    </lineage>
</organism>
<reference evidence="3" key="1">
    <citation type="submission" date="2018-02" db="EMBL/GenBank/DDBJ databases">
        <authorList>
            <person name="Kim S.-K."/>
            <person name="Jung H.-I."/>
            <person name="Lee S.-W."/>
        </authorList>
    </citation>
    <scope>NUCLEOTIDE SEQUENCE</scope>
    <source>
        <strain evidence="3">SK3146</strain>
    </source>
</reference>
<comment type="similarity">
    <text evidence="1">Belongs to the bacterial solute-binding protein 1 family.</text>
</comment>
<evidence type="ECO:0000256" key="1">
    <source>
        <dbReference type="ARBA" id="ARBA00008520"/>
    </source>
</evidence>
<accession>A0ABY4RM11</accession>
<dbReference type="EMBL" id="CP027059">
    <property type="protein sequence ID" value="UQZ82684.1"/>
    <property type="molecule type" value="Genomic_DNA"/>
</dbReference>
<keyword evidence="2" id="KW-0813">Transport</keyword>
<evidence type="ECO:0000313" key="4">
    <source>
        <dbReference type="Proteomes" id="UP001057134"/>
    </source>
</evidence>